<feature type="non-terminal residue" evidence="4">
    <location>
        <position position="1"/>
    </location>
</feature>
<keyword evidence="1" id="KW-0175">Coiled coil</keyword>
<evidence type="ECO:0000259" key="3">
    <source>
        <dbReference type="Pfam" id="PF07727"/>
    </source>
</evidence>
<organism evidence="4">
    <name type="scientific">Tanacetum cinerariifolium</name>
    <name type="common">Dalmatian daisy</name>
    <name type="synonym">Chrysanthemum cinerariifolium</name>
    <dbReference type="NCBI Taxonomy" id="118510"/>
    <lineage>
        <taxon>Eukaryota</taxon>
        <taxon>Viridiplantae</taxon>
        <taxon>Streptophyta</taxon>
        <taxon>Embryophyta</taxon>
        <taxon>Tracheophyta</taxon>
        <taxon>Spermatophyta</taxon>
        <taxon>Magnoliopsida</taxon>
        <taxon>eudicotyledons</taxon>
        <taxon>Gunneridae</taxon>
        <taxon>Pentapetalae</taxon>
        <taxon>asterids</taxon>
        <taxon>campanulids</taxon>
        <taxon>Asterales</taxon>
        <taxon>Asteraceae</taxon>
        <taxon>Asteroideae</taxon>
        <taxon>Anthemideae</taxon>
        <taxon>Anthemidinae</taxon>
        <taxon>Tanacetum</taxon>
    </lineage>
</organism>
<dbReference type="CDD" id="cd09272">
    <property type="entry name" value="RNase_HI_RT_Ty1"/>
    <property type="match status" value="1"/>
</dbReference>
<accession>A0A6L2LKM5</accession>
<dbReference type="AlphaFoldDB" id="A0A6L2LKM5"/>
<dbReference type="PANTHER" id="PTHR11439:SF509">
    <property type="entry name" value="RNA-DIRECTED DNA POLYMERASE"/>
    <property type="match status" value="1"/>
</dbReference>
<dbReference type="Pfam" id="PF07727">
    <property type="entry name" value="RVT_2"/>
    <property type="match status" value="1"/>
</dbReference>
<dbReference type="EMBL" id="BKCJ010004661">
    <property type="protein sequence ID" value="GEU62366.1"/>
    <property type="molecule type" value="Genomic_DNA"/>
</dbReference>
<dbReference type="PANTHER" id="PTHR11439">
    <property type="entry name" value="GAG-POL-RELATED RETROTRANSPOSON"/>
    <property type="match status" value="1"/>
</dbReference>
<proteinExistence type="predicted"/>
<evidence type="ECO:0000256" key="1">
    <source>
        <dbReference type="SAM" id="Coils"/>
    </source>
</evidence>
<feature type="coiled-coil region" evidence="1">
    <location>
        <begin position="623"/>
        <end position="660"/>
    </location>
</feature>
<reference evidence="4" key="1">
    <citation type="journal article" date="2019" name="Sci. Rep.">
        <title>Draft genome of Tanacetum cinerariifolium, the natural source of mosquito coil.</title>
        <authorList>
            <person name="Yamashiro T."/>
            <person name="Shiraishi A."/>
            <person name="Satake H."/>
            <person name="Nakayama K."/>
        </authorList>
    </citation>
    <scope>NUCLEOTIDE SEQUENCE</scope>
</reference>
<evidence type="ECO:0000256" key="2">
    <source>
        <dbReference type="SAM" id="MobiDB-lite"/>
    </source>
</evidence>
<sequence>AQTRKQGDKTENKDKGKSLVVTIIGFRDLNAEFEECNNNITNGVNAASSLVFAAGQNYTSNTNDFSAAGPSNAAMPNLKDLSQDTDDVGAEADINNMESIILTRSMARAVRDQGGISQMFNKDFHTCMFACFLSQEEPKRVHQALKDLKGNWYKWVYRNKKEERGIVIRNKARLVAQGHTQEEGIDYEEAFAPVTRIEAIRMLLAYASFMGFLVYQMDVKSAFIYATIEEEVYVCQPPGFEDLENPDKVYKVVKALYGLHQAPRAWESLTWAYGIQRIHPFDLVAYSDSDYAGASLDTKSTTGGCQFLGCRLISWQCKKQTVIATSSTEAEYVVAASGCAQNQIGDLSTHTTKYISPALTQKVFANIRRVGKGFSGVDTPLFEGMLAAKDIVKDGIADEQVQVDTAVTAVVQETVAEDVANEDIPSTLTPLILPSPPSHNIPSPSQEQSLPPQQPQHSPQASPQEHNKAAQKLEITKLKARVQRLERVNKVKSSKLRRLKKVGTSQQIKSSDDMEDVFNQGRMIDDLDKDKGIELAEIYHLDLDHPSKVLSMQEDDSEVQELLLPIQKGEKGVIIRDPEEELSSKTPTETPKLKDKGKARFDANMRFLFKTREEMEEEDQEVLKSINETLAQKAAKRRKLSKEAQEVEDLKKHLEVVDDEDDDVFTEATPLARKMALRYMIRIVMTYLIHNQVSWSISQVMVHNPDNVDNNMINQDPSPFCRPTKVEVRKELPKVSMYSIDHQPQSIQEDLNRQRMNDVHNIWIESRNELLNTTKSLCEMIAQREQAANLNNHTPKPLRRFNSICYDNDDDDDNEERDKDLHTILEKESDEFIKSSVADLVPIPKESEDTFDSDKECDLSFCDNFVILSNPLFNVNDDFTSSNDESLPEEEVQEENFKIYLNPLFEFDDKYISSDVNPLFNEVLEDIKTKDSYVPNLDEPALLVIPLSDANEDECFDPGGDID</sequence>
<name>A0A6L2LKM5_TANCI</name>
<gene>
    <name evidence="4" type="ORF">Tci_034344</name>
</gene>
<dbReference type="InterPro" id="IPR013103">
    <property type="entry name" value="RVT_2"/>
</dbReference>
<feature type="region of interest" description="Disordered" evidence="2">
    <location>
        <begin position="427"/>
        <end position="469"/>
    </location>
</feature>
<protein>
    <submittedName>
        <fullName evidence="4">Copia protein</fullName>
    </submittedName>
</protein>
<comment type="caution">
    <text evidence="4">The sequence shown here is derived from an EMBL/GenBank/DDBJ whole genome shotgun (WGS) entry which is preliminary data.</text>
</comment>
<feature type="compositionally biased region" description="Low complexity" evidence="2">
    <location>
        <begin position="440"/>
        <end position="464"/>
    </location>
</feature>
<evidence type="ECO:0000313" key="4">
    <source>
        <dbReference type="EMBL" id="GEU62366.1"/>
    </source>
</evidence>
<feature type="domain" description="Reverse transcriptase Ty1/copia-type" evidence="3">
    <location>
        <begin position="146"/>
        <end position="268"/>
    </location>
</feature>